<sequence length="106" mass="11212">MLYSEAAKTRLFGEPYGRVELASTIADDPFAGTYVSQAKYAKSFPLASRTFDNGLNDRLIKYLEDAVNTVANDGVAPAAALETARAGFAQVLSSFGLTSAAAPQTK</sequence>
<accession>A0A0G1UMJ5</accession>
<dbReference type="EMBL" id="LCPJ01000020">
    <property type="protein sequence ID" value="KKU95359.1"/>
    <property type="molecule type" value="Genomic_DNA"/>
</dbReference>
<name>A0A0G1UMJ5_9BACT</name>
<gene>
    <name evidence="1" type="ORF">UY27_C0020G0011</name>
</gene>
<evidence type="ECO:0000313" key="2">
    <source>
        <dbReference type="Proteomes" id="UP000034661"/>
    </source>
</evidence>
<comment type="caution">
    <text evidence="1">The sequence shown here is derived from an EMBL/GenBank/DDBJ whole genome shotgun (WGS) entry which is preliminary data.</text>
</comment>
<evidence type="ECO:0000313" key="1">
    <source>
        <dbReference type="EMBL" id="KKU95359.1"/>
    </source>
</evidence>
<dbReference type="Proteomes" id="UP000034661">
    <property type="component" value="Unassembled WGS sequence"/>
</dbReference>
<dbReference type="AlphaFoldDB" id="A0A0G1UMJ5"/>
<reference evidence="1 2" key="1">
    <citation type="journal article" date="2015" name="Nature">
        <title>rRNA introns, odd ribosomes, and small enigmatic genomes across a large radiation of phyla.</title>
        <authorList>
            <person name="Brown C.T."/>
            <person name="Hug L.A."/>
            <person name="Thomas B.C."/>
            <person name="Sharon I."/>
            <person name="Castelle C.J."/>
            <person name="Singh A."/>
            <person name="Wilkins M.J."/>
            <person name="Williams K.H."/>
            <person name="Banfield J.F."/>
        </authorList>
    </citation>
    <scope>NUCLEOTIDE SEQUENCE [LARGE SCALE GENOMIC DNA]</scope>
</reference>
<proteinExistence type="predicted"/>
<organism evidence="1 2">
    <name type="scientific">Candidatus Gottesmanbacteria bacterium GW2011_GWA1_48_13</name>
    <dbReference type="NCBI Taxonomy" id="1618439"/>
    <lineage>
        <taxon>Bacteria</taxon>
        <taxon>Candidatus Gottesmaniibacteriota</taxon>
    </lineage>
</organism>
<protein>
    <submittedName>
        <fullName evidence="1">Uncharacterized protein</fullName>
    </submittedName>
</protein>